<feature type="transmembrane region" description="Helical" evidence="6">
    <location>
        <begin position="321"/>
        <end position="348"/>
    </location>
</feature>
<feature type="transmembrane region" description="Helical" evidence="6">
    <location>
        <begin position="425"/>
        <end position="446"/>
    </location>
</feature>
<dbReference type="AlphaFoldDB" id="A0ABC8R0L8"/>
<evidence type="ECO:0000256" key="1">
    <source>
        <dbReference type="ARBA" id="ARBA00004141"/>
    </source>
</evidence>
<gene>
    <name evidence="7" type="ORF">ILEXP_LOCUS5903</name>
</gene>
<evidence type="ECO:0000256" key="4">
    <source>
        <dbReference type="ARBA" id="ARBA00022989"/>
    </source>
</evidence>
<keyword evidence="4 6" id="KW-1133">Transmembrane helix</keyword>
<dbReference type="Proteomes" id="UP001642360">
    <property type="component" value="Unassembled WGS sequence"/>
</dbReference>
<feature type="transmembrane region" description="Helical" evidence="6">
    <location>
        <begin position="204"/>
        <end position="225"/>
    </location>
</feature>
<evidence type="ECO:0000256" key="5">
    <source>
        <dbReference type="ARBA" id="ARBA00023136"/>
    </source>
</evidence>
<keyword evidence="3 6" id="KW-0812">Transmembrane</keyword>
<feature type="transmembrane region" description="Helical" evidence="6">
    <location>
        <begin position="277"/>
        <end position="301"/>
    </location>
</feature>
<feature type="transmembrane region" description="Helical" evidence="6">
    <location>
        <begin position="360"/>
        <end position="382"/>
    </location>
</feature>
<dbReference type="GO" id="GO:0016020">
    <property type="term" value="C:membrane"/>
    <property type="evidence" value="ECO:0007669"/>
    <property type="project" value="UniProtKB-SubCell"/>
</dbReference>
<reference evidence="7 8" key="1">
    <citation type="submission" date="2024-02" db="EMBL/GenBank/DDBJ databases">
        <authorList>
            <person name="Vignale AGUSTIN F."/>
            <person name="Sosa J E."/>
            <person name="Modenutti C."/>
        </authorList>
    </citation>
    <scope>NUCLEOTIDE SEQUENCE [LARGE SCALE GENOMIC DNA]</scope>
</reference>
<feature type="transmembrane region" description="Helical" evidence="6">
    <location>
        <begin position="174"/>
        <end position="197"/>
    </location>
</feature>
<name>A0ABC8R0L8_9AQUA</name>
<keyword evidence="8" id="KW-1185">Reference proteome</keyword>
<comment type="caution">
    <text evidence="7">The sequence shown here is derived from an EMBL/GenBank/DDBJ whole genome shotgun (WGS) entry which is preliminary data.</text>
</comment>
<comment type="subcellular location">
    <subcellularLocation>
        <location evidence="1">Membrane</location>
        <topology evidence="1">Multi-pass membrane protein</topology>
    </subcellularLocation>
</comment>
<evidence type="ECO:0000256" key="6">
    <source>
        <dbReference type="RuleBase" id="RU004914"/>
    </source>
</evidence>
<accession>A0ABC8R0L8</accession>
<dbReference type="PANTHER" id="PTHR11206">
    <property type="entry name" value="MULTIDRUG RESISTANCE PROTEIN"/>
    <property type="match status" value="1"/>
</dbReference>
<feature type="transmembrane region" description="Helical" evidence="6">
    <location>
        <begin position="31"/>
        <end position="52"/>
    </location>
</feature>
<feature type="transmembrane region" description="Helical" evidence="6">
    <location>
        <begin position="394"/>
        <end position="418"/>
    </location>
</feature>
<sequence>MEGGQLAEREERKWKITWTCFTEEMKKVSFVAAPMVAVTVLQYLLQVISVMMVGRLGQLSLSSVAIATSLTNVTGFSLLSGLVGGLETLCGQAYGAQQYHKLGIYTYTAIISLFLVCFPICMLWIFMNKLLILIGQDPSISHESRKYSLWLIPALFGSAILKPLVRYLQSQSLILPMLTSSFLVLCFHVSLCWAFIFKLELGNVGAAVAFSLSNWLYVILIAVYIKYSASCKNTLVSFSVDAFFCIGEFFRFAIPSAVMICTLTFDKSKVCNRNCFSFLKILVISLTISTLHFTIPYGIGAAASTRVSNELGAGNPHKARVAVWAVMFLAITEAVIVSTTLFCCRYVLGRAYSNEKQVVDYIAVMTPLICLSIVTDSLQAVICGIAKGCGWQHIGAYVNLGAFYLVGIPVAVVLGFVLSFKAKGLWIGIVIGSTIQSTILSLITGFTDWQKQVTKARERVLGRRALEENELH</sequence>
<feature type="transmembrane region" description="Helical" evidence="6">
    <location>
        <begin position="104"/>
        <end position="126"/>
    </location>
</feature>
<evidence type="ECO:0000313" key="7">
    <source>
        <dbReference type="EMBL" id="CAK9138556.1"/>
    </source>
</evidence>
<dbReference type="InterPro" id="IPR045069">
    <property type="entry name" value="MATE_euk"/>
</dbReference>
<feature type="transmembrane region" description="Helical" evidence="6">
    <location>
        <begin position="237"/>
        <end position="265"/>
    </location>
</feature>
<organism evidence="7 8">
    <name type="scientific">Ilex paraguariensis</name>
    <name type="common">yerba mate</name>
    <dbReference type="NCBI Taxonomy" id="185542"/>
    <lineage>
        <taxon>Eukaryota</taxon>
        <taxon>Viridiplantae</taxon>
        <taxon>Streptophyta</taxon>
        <taxon>Embryophyta</taxon>
        <taxon>Tracheophyta</taxon>
        <taxon>Spermatophyta</taxon>
        <taxon>Magnoliopsida</taxon>
        <taxon>eudicotyledons</taxon>
        <taxon>Gunneridae</taxon>
        <taxon>Pentapetalae</taxon>
        <taxon>asterids</taxon>
        <taxon>campanulids</taxon>
        <taxon>Aquifoliales</taxon>
        <taxon>Aquifoliaceae</taxon>
        <taxon>Ilex</taxon>
    </lineage>
</organism>
<comment type="similarity">
    <text evidence="2 6">Belongs to the multi antimicrobial extrusion (MATE) (TC 2.A.66.1) family.</text>
</comment>
<evidence type="ECO:0000256" key="3">
    <source>
        <dbReference type="ARBA" id="ARBA00022692"/>
    </source>
</evidence>
<keyword evidence="5 6" id="KW-0472">Membrane</keyword>
<dbReference type="NCBIfam" id="TIGR00797">
    <property type="entry name" value="matE"/>
    <property type="match status" value="1"/>
</dbReference>
<dbReference type="InterPro" id="IPR002528">
    <property type="entry name" value="MATE_fam"/>
</dbReference>
<dbReference type="CDD" id="cd13132">
    <property type="entry name" value="MATE_eukaryotic"/>
    <property type="match status" value="1"/>
</dbReference>
<evidence type="ECO:0000313" key="8">
    <source>
        <dbReference type="Proteomes" id="UP001642360"/>
    </source>
</evidence>
<proteinExistence type="inferred from homology"/>
<feature type="transmembrane region" description="Helical" evidence="6">
    <location>
        <begin position="147"/>
        <end position="168"/>
    </location>
</feature>
<dbReference type="EMBL" id="CAUOFW020000901">
    <property type="protein sequence ID" value="CAK9138556.1"/>
    <property type="molecule type" value="Genomic_DNA"/>
</dbReference>
<dbReference type="Pfam" id="PF01554">
    <property type="entry name" value="MatE"/>
    <property type="match status" value="2"/>
</dbReference>
<protein>
    <recommendedName>
        <fullName evidence="6">Protein DETOXIFICATION</fullName>
    </recommendedName>
    <alternativeName>
        <fullName evidence="6">Multidrug and toxic compound extrusion protein</fullName>
    </alternativeName>
</protein>
<evidence type="ECO:0000256" key="2">
    <source>
        <dbReference type="ARBA" id="ARBA00010199"/>
    </source>
</evidence>